<feature type="compositionally biased region" description="Polar residues" evidence="7">
    <location>
        <begin position="630"/>
        <end position="639"/>
    </location>
</feature>
<reference evidence="11" key="1">
    <citation type="journal article" date="2021" name="ISME J.">
        <title>Evolutionary origin and ecological implication of a unique nif island in free-living Bradyrhizobium lineages.</title>
        <authorList>
            <person name="Tao J."/>
        </authorList>
    </citation>
    <scope>NUCLEOTIDE SEQUENCE [LARGE SCALE GENOMIC DNA]</scope>
    <source>
        <strain evidence="11">SZCCT0094</strain>
    </source>
</reference>
<dbReference type="InterPro" id="IPR001650">
    <property type="entry name" value="Helicase_C-like"/>
</dbReference>
<evidence type="ECO:0000256" key="5">
    <source>
        <dbReference type="ARBA" id="ARBA00038437"/>
    </source>
</evidence>
<dbReference type="Proteomes" id="UP001314635">
    <property type="component" value="Unassembled WGS sequence"/>
</dbReference>
<evidence type="ECO:0000313" key="10">
    <source>
        <dbReference type="EMBL" id="MBR1134631.1"/>
    </source>
</evidence>
<dbReference type="InterPro" id="IPR014001">
    <property type="entry name" value="Helicase_ATP-bd"/>
</dbReference>
<feature type="region of interest" description="Disordered" evidence="7">
    <location>
        <begin position="431"/>
        <end position="481"/>
    </location>
</feature>
<dbReference type="CDD" id="cd00268">
    <property type="entry name" value="DEADc"/>
    <property type="match status" value="1"/>
</dbReference>
<keyword evidence="4 6" id="KW-0067">ATP-binding</keyword>
<dbReference type="InterPro" id="IPR012677">
    <property type="entry name" value="Nucleotide-bd_a/b_plait_sf"/>
</dbReference>
<dbReference type="PROSITE" id="PS00039">
    <property type="entry name" value="DEAD_ATP_HELICASE"/>
    <property type="match status" value="1"/>
</dbReference>
<name>A0ABS5FZY6_9BRAD</name>
<evidence type="ECO:0000256" key="7">
    <source>
        <dbReference type="SAM" id="MobiDB-lite"/>
    </source>
</evidence>
<comment type="caution">
    <text evidence="10">The sequence shown here is derived from an EMBL/GenBank/DDBJ whole genome shotgun (WGS) entry which is preliminary data.</text>
</comment>
<keyword evidence="2 6" id="KW-0378">Hydrolase</keyword>
<comment type="similarity">
    <text evidence="5 6">Belongs to the DEAD box helicase family.</text>
</comment>
<evidence type="ECO:0000256" key="3">
    <source>
        <dbReference type="ARBA" id="ARBA00022806"/>
    </source>
</evidence>
<dbReference type="RefSeq" id="WP_211400591.1">
    <property type="nucleotide sequence ID" value="NZ_JAFCLK010000002.1"/>
</dbReference>
<evidence type="ECO:0000259" key="9">
    <source>
        <dbReference type="PROSITE" id="PS51194"/>
    </source>
</evidence>
<dbReference type="InterPro" id="IPR005580">
    <property type="entry name" value="DbpA/CsdA_RNA-bd_dom"/>
</dbReference>
<dbReference type="EMBL" id="JAFCLK010000002">
    <property type="protein sequence ID" value="MBR1134631.1"/>
    <property type="molecule type" value="Genomic_DNA"/>
</dbReference>
<feature type="compositionally biased region" description="Basic and acidic residues" evidence="7">
    <location>
        <begin position="566"/>
        <end position="618"/>
    </location>
</feature>
<dbReference type="Gene3D" id="3.40.50.300">
    <property type="entry name" value="P-loop containing nucleotide triphosphate hydrolases"/>
    <property type="match status" value="2"/>
</dbReference>
<dbReference type="SMART" id="SM00487">
    <property type="entry name" value="DEXDc"/>
    <property type="match status" value="1"/>
</dbReference>
<dbReference type="SMART" id="SM00490">
    <property type="entry name" value="HELICc"/>
    <property type="match status" value="1"/>
</dbReference>
<keyword evidence="3 6" id="KW-0347">Helicase</keyword>
<evidence type="ECO:0000259" key="8">
    <source>
        <dbReference type="PROSITE" id="PS51192"/>
    </source>
</evidence>
<dbReference type="PROSITE" id="PS51192">
    <property type="entry name" value="HELICASE_ATP_BIND_1"/>
    <property type="match status" value="1"/>
</dbReference>
<evidence type="ECO:0000256" key="2">
    <source>
        <dbReference type="ARBA" id="ARBA00022801"/>
    </source>
</evidence>
<evidence type="ECO:0000313" key="11">
    <source>
        <dbReference type="Proteomes" id="UP001314635"/>
    </source>
</evidence>
<dbReference type="CDD" id="cd18787">
    <property type="entry name" value="SF2_C_DEAD"/>
    <property type="match status" value="1"/>
</dbReference>
<dbReference type="PROSITE" id="PS51194">
    <property type="entry name" value="HELICASE_CTER"/>
    <property type="match status" value="1"/>
</dbReference>
<evidence type="ECO:0000256" key="6">
    <source>
        <dbReference type="RuleBase" id="RU000492"/>
    </source>
</evidence>
<proteinExistence type="inferred from homology"/>
<dbReference type="Pfam" id="PF00271">
    <property type="entry name" value="Helicase_C"/>
    <property type="match status" value="1"/>
</dbReference>
<protein>
    <submittedName>
        <fullName evidence="10">DEAD/DEAH box helicase</fullName>
    </submittedName>
</protein>
<feature type="domain" description="Helicase C-terminal" evidence="9">
    <location>
        <begin position="233"/>
        <end position="378"/>
    </location>
</feature>
<dbReference type="Pfam" id="PF03880">
    <property type="entry name" value="DbpA"/>
    <property type="match status" value="1"/>
</dbReference>
<dbReference type="InterPro" id="IPR027417">
    <property type="entry name" value="P-loop_NTPase"/>
</dbReference>
<dbReference type="InterPro" id="IPR000629">
    <property type="entry name" value="RNA-helicase_DEAD-box_CS"/>
</dbReference>
<dbReference type="PANTHER" id="PTHR47959">
    <property type="entry name" value="ATP-DEPENDENT RNA HELICASE RHLE-RELATED"/>
    <property type="match status" value="1"/>
</dbReference>
<keyword evidence="11" id="KW-1185">Reference proteome</keyword>
<dbReference type="PANTHER" id="PTHR47959:SF1">
    <property type="entry name" value="ATP-DEPENDENT RNA HELICASE DBPA"/>
    <property type="match status" value="1"/>
</dbReference>
<gene>
    <name evidence="10" type="ORF">JQ619_02500</name>
</gene>
<dbReference type="SUPFAM" id="SSF52540">
    <property type="entry name" value="P-loop containing nucleoside triphosphate hydrolases"/>
    <property type="match status" value="1"/>
</dbReference>
<sequence length="656" mass="72376">MSFPATVPPLARALAERNYEQPTPVQLAVLDDEAVDRDLLVSAQTGSGKTVAYGLAMATNLLGDAERFERASAPLALIVAPTRELALQVQRELAWLYQHAGARVVSCVGGMDPRREQRELEAGAHIVVGTPGRLCDHLRRGRLDISDLRAVVLDEADEMLNLGFREDMEFILKTTPETRRTLLFSATFPRGIVALAKQYQDDAFRIEVEGDEGGHADIEYRAVRIAPGDAEHAVVNLLRFYESPSAIVFCNTREAVRHLQAALLERGFSVVALSGELTQNERTLALQSLRDGRSRVCVATDVAARGIDLANLDLVIHAELPNDPEVMQHRSGRTGRAGRKGVSVLLVPPARRRRAETLLNLAGIEAVWGTAPQADEIRRLDHERMLHDPVLSEETTAEDQALAQALLAERSPEEIAAALARLYRARLPSPEDILDPAEERGRGRHERDRDNGRPGRGEERPPAVPRTKTGKPSTRHGMGEPSVWFRAAIGRKKNAEARWLLPMICRRGGIEKLDIGAIKISDTTTEFEIAARVADAFAANIRRPDKEDTIRIEPLAAAPSGQGASEKPRPDKRPRRAAEESAYHPLRRDEPRSGNDAKPRGKPHRDGPSKKFGDEPAFAKKKPHREKSSRSGQTFQSHSARSKAPVGKKPKDKRRG</sequence>
<dbReference type="InterPro" id="IPR044742">
    <property type="entry name" value="DEAD/DEAH_RhlB"/>
</dbReference>
<dbReference type="InterPro" id="IPR011545">
    <property type="entry name" value="DEAD/DEAH_box_helicase_dom"/>
</dbReference>
<dbReference type="GO" id="GO:0004386">
    <property type="term" value="F:helicase activity"/>
    <property type="evidence" value="ECO:0007669"/>
    <property type="project" value="UniProtKB-KW"/>
</dbReference>
<keyword evidence="1 6" id="KW-0547">Nucleotide-binding</keyword>
<evidence type="ECO:0000256" key="1">
    <source>
        <dbReference type="ARBA" id="ARBA00022741"/>
    </source>
</evidence>
<organism evidence="10 11">
    <name type="scientific">Bradyrhizobium denitrificans</name>
    <dbReference type="NCBI Taxonomy" id="2734912"/>
    <lineage>
        <taxon>Bacteria</taxon>
        <taxon>Pseudomonadati</taxon>
        <taxon>Pseudomonadota</taxon>
        <taxon>Alphaproteobacteria</taxon>
        <taxon>Hyphomicrobiales</taxon>
        <taxon>Nitrobacteraceae</taxon>
        <taxon>Bradyrhizobium</taxon>
    </lineage>
</organism>
<feature type="region of interest" description="Disordered" evidence="7">
    <location>
        <begin position="548"/>
        <end position="656"/>
    </location>
</feature>
<dbReference type="CDD" id="cd12252">
    <property type="entry name" value="RRM_DbpA"/>
    <property type="match status" value="1"/>
</dbReference>
<feature type="domain" description="Helicase ATP-binding" evidence="8">
    <location>
        <begin position="30"/>
        <end position="206"/>
    </location>
</feature>
<accession>A0ABS5FZY6</accession>
<dbReference type="Gene3D" id="3.30.70.330">
    <property type="match status" value="1"/>
</dbReference>
<dbReference type="InterPro" id="IPR050079">
    <property type="entry name" value="DEAD_box_RNA_helicase"/>
</dbReference>
<dbReference type="Pfam" id="PF00270">
    <property type="entry name" value="DEAD"/>
    <property type="match status" value="1"/>
</dbReference>
<feature type="compositionally biased region" description="Basic residues" evidence="7">
    <location>
        <begin position="646"/>
        <end position="656"/>
    </location>
</feature>
<feature type="compositionally biased region" description="Basic and acidic residues" evidence="7">
    <location>
        <begin position="437"/>
        <end position="461"/>
    </location>
</feature>
<evidence type="ECO:0000256" key="4">
    <source>
        <dbReference type="ARBA" id="ARBA00022840"/>
    </source>
</evidence>